<dbReference type="GO" id="GO:0015935">
    <property type="term" value="C:small ribosomal subunit"/>
    <property type="evidence" value="ECO:0007669"/>
    <property type="project" value="TreeGrafter"/>
</dbReference>
<dbReference type="GO" id="GO:0006412">
    <property type="term" value="P:translation"/>
    <property type="evidence" value="ECO:0007669"/>
    <property type="project" value="UniProtKB-UniRule"/>
</dbReference>
<comment type="caution">
    <text evidence="10">The sequence shown here is derived from an EMBL/GenBank/DDBJ whole genome shotgun (WGS) entry which is preliminary data.</text>
</comment>
<dbReference type="SUPFAM" id="SSF46992">
    <property type="entry name" value="Ribosomal protein S20"/>
    <property type="match status" value="1"/>
</dbReference>
<dbReference type="PANTHER" id="PTHR33398">
    <property type="entry name" value="30S RIBOSOMAL PROTEIN S20"/>
    <property type="match status" value="1"/>
</dbReference>
<dbReference type="AlphaFoldDB" id="A0A0M2V0A2"/>
<evidence type="ECO:0000256" key="9">
    <source>
        <dbReference type="SAM" id="MobiDB-lite"/>
    </source>
</evidence>
<evidence type="ECO:0000256" key="6">
    <source>
        <dbReference type="ARBA" id="ARBA00023274"/>
    </source>
</evidence>
<dbReference type="Gene3D" id="1.20.58.110">
    <property type="entry name" value="Ribosomal protein S20"/>
    <property type="match status" value="1"/>
</dbReference>
<feature type="region of interest" description="Disordered" evidence="9">
    <location>
        <begin position="66"/>
        <end position="94"/>
    </location>
</feature>
<evidence type="ECO:0000256" key="7">
    <source>
        <dbReference type="ARBA" id="ARBA00035136"/>
    </source>
</evidence>
<dbReference type="InterPro" id="IPR036510">
    <property type="entry name" value="Ribosomal_bS20_sf"/>
</dbReference>
<dbReference type="HAMAP" id="MF_00500">
    <property type="entry name" value="Ribosomal_bS20"/>
    <property type="match status" value="1"/>
</dbReference>
<dbReference type="PANTHER" id="PTHR33398:SF1">
    <property type="entry name" value="SMALL RIBOSOMAL SUBUNIT PROTEIN BS20C"/>
    <property type="match status" value="1"/>
</dbReference>
<dbReference type="PATRIC" id="fig|380242.3.peg.1398"/>
<dbReference type="GO" id="GO:0003735">
    <property type="term" value="F:structural constituent of ribosome"/>
    <property type="evidence" value="ECO:0007669"/>
    <property type="project" value="InterPro"/>
</dbReference>
<keyword evidence="11" id="KW-1185">Reference proteome</keyword>
<dbReference type="GO" id="GO:0005829">
    <property type="term" value="C:cytosol"/>
    <property type="evidence" value="ECO:0007669"/>
    <property type="project" value="TreeGrafter"/>
</dbReference>
<dbReference type="NCBIfam" id="TIGR00029">
    <property type="entry name" value="S20"/>
    <property type="match status" value="1"/>
</dbReference>
<sequence length="94" mass="10691">MPTMKSAKKRLRQNIKQNLRNRDCRSALKTQIKKFLGVAKEGKVQAAEEELRLTVKKLDKAAAKGILHKNTASRKKSRFTTKLNQMKAAAQQKN</sequence>
<evidence type="ECO:0000256" key="1">
    <source>
        <dbReference type="ARBA" id="ARBA00003134"/>
    </source>
</evidence>
<name>A0A0M2V0A2_9BACT</name>
<organism evidence="10 11">
    <name type="scientific">Candidatus Brocadia fulgida</name>
    <dbReference type="NCBI Taxonomy" id="380242"/>
    <lineage>
        <taxon>Bacteria</taxon>
        <taxon>Pseudomonadati</taxon>
        <taxon>Planctomycetota</taxon>
        <taxon>Candidatus Brocadiia</taxon>
        <taxon>Candidatus Brocadiales</taxon>
        <taxon>Candidatus Brocadiaceae</taxon>
        <taxon>Candidatus Brocadia</taxon>
    </lineage>
</organism>
<dbReference type="GO" id="GO:0070181">
    <property type="term" value="F:small ribosomal subunit rRNA binding"/>
    <property type="evidence" value="ECO:0007669"/>
    <property type="project" value="TreeGrafter"/>
</dbReference>
<dbReference type="InterPro" id="IPR002583">
    <property type="entry name" value="Ribosomal_bS20"/>
</dbReference>
<evidence type="ECO:0000256" key="5">
    <source>
        <dbReference type="ARBA" id="ARBA00022980"/>
    </source>
</evidence>
<keyword evidence="3 8" id="KW-0699">rRNA-binding</keyword>
<comment type="function">
    <text evidence="1 8">Binds directly to 16S ribosomal RNA.</text>
</comment>
<keyword evidence="4 8" id="KW-0694">RNA-binding</keyword>
<dbReference type="EMBL" id="LAQJ01000122">
    <property type="protein sequence ID" value="KKO20169.1"/>
    <property type="molecule type" value="Genomic_DNA"/>
</dbReference>
<evidence type="ECO:0000313" key="11">
    <source>
        <dbReference type="Proteomes" id="UP000034954"/>
    </source>
</evidence>
<evidence type="ECO:0000256" key="8">
    <source>
        <dbReference type="HAMAP-Rule" id="MF_00500"/>
    </source>
</evidence>
<keyword evidence="5 8" id="KW-0689">Ribosomal protein</keyword>
<accession>A0A0M2V0A2</accession>
<reference evidence="10 11" key="1">
    <citation type="journal article" date="2013" name="BMC Microbiol.">
        <title>Identification of the type II cytochrome c maturation pathway in anammox bacteria by comparative genomics.</title>
        <authorList>
            <person name="Ferousi C."/>
            <person name="Speth D.R."/>
            <person name="Reimann J."/>
            <person name="Op den Camp H.J."/>
            <person name="Allen J.W."/>
            <person name="Keltjens J.T."/>
            <person name="Jetten M.S."/>
        </authorList>
    </citation>
    <scope>NUCLEOTIDE SEQUENCE [LARGE SCALE GENOMIC DNA]</scope>
    <source>
        <strain evidence="10">RU1</strain>
    </source>
</reference>
<protein>
    <recommendedName>
        <fullName evidence="7 8">Small ribosomal subunit protein bS20</fullName>
    </recommendedName>
</protein>
<dbReference type="Pfam" id="PF01649">
    <property type="entry name" value="Ribosomal_S20p"/>
    <property type="match status" value="1"/>
</dbReference>
<evidence type="ECO:0000256" key="2">
    <source>
        <dbReference type="ARBA" id="ARBA00007634"/>
    </source>
</evidence>
<dbReference type="FunFam" id="1.20.58.110:FF:000001">
    <property type="entry name" value="30S ribosomal protein S20"/>
    <property type="match status" value="1"/>
</dbReference>
<keyword evidence="6 8" id="KW-0687">Ribonucleoprotein</keyword>
<gene>
    <name evidence="8" type="primary">rpsT</name>
    <name evidence="10" type="ORF">BROFUL_01128</name>
</gene>
<dbReference type="Proteomes" id="UP000034954">
    <property type="component" value="Unassembled WGS sequence"/>
</dbReference>
<evidence type="ECO:0000313" key="10">
    <source>
        <dbReference type="EMBL" id="KKO20169.1"/>
    </source>
</evidence>
<evidence type="ECO:0000256" key="3">
    <source>
        <dbReference type="ARBA" id="ARBA00022730"/>
    </source>
</evidence>
<proteinExistence type="inferred from homology"/>
<comment type="similarity">
    <text evidence="2 8">Belongs to the bacterial ribosomal protein bS20 family.</text>
</comment>
<evidence type="ECO:0000256" key="4">
    <source>
        <dbReference type="ARBA" id="ARBA00022884"/>
    </source>
</evidence>